<evidence type="ECO:0000256" key="3">
    <source>
        <dbReference type="ARBA" id="ARBA00022833"/>
    </source>
</evidence>
<dbReference type="Pfam" id="PF01363">
    <property type="entry name" value="FYVE"/>
    <property type="match status" value="1"/>
</dbReference>
<evidence type="ECO:0000256" key="2">
    <source>
        <dbReference type="ARBA" id="ARBA00022771"/>
    </source>
</evidence>
<feature type="coiled-coil region" evidence="5">
    <location>
        <begin position="108"/>
        <end position="138"/>
    </location>
</feature>
<dbReference type="InterPro" id="IPR000306">
    <property type="entry name" value="Znf_FYVE"/>
</dbReference>
<keyword evidence="2 4" id="KW-0863">Zinc-finger</keyword>
<dbReference type="CDD" id="cd00065">
    <property type="entry name" value="FYVE_like_SF"/>
    <property type="match status" value="1"/>
</dbReference>
<keyword evidence="8" id="KW-1185">Reference proteome</keyword>
<keyword evidence="5" id="KW-0175">Coiled coil</keyword>
<name>A0A1R2CVH7_9CILI</name>
<keyword evidence="1" id="KW-0479">Metal-binding</keyword>
<dbReference type="EMBL" id="MPUH01000050">
    <property type="protein sequence ID" value="OMJ93012.1"/>
    <property type="molecule type" value="Genomic_DNA"/>
</dbReference>
<gene>
    <name evidence="7" type="ORF">SteCoe_4091</name>
</gene>
<dbReference type="InterPro" id="IPR011011">
    <property type="entry name" value="Znf_FYVE_PHD"/>
</dbReference>
<keyword evidence="3" id="KW-0862">Zinc</keyword>
<evidence type="ECO:0000256" key="4">
    <source>
        <dbReference type="PROSITE-ProRule" id="PRU00091"/>
    </source>
</evidence>
<organism evidence="7 8">
    <name type="scientific">Stentor coeruleus</name>
    <dbReference type="NCBI Taxonomy" id="5963"/>
    <lineage>
        <taxon>Eukaryota</taxon>
        <taxon>Sar</taxon>
        <taxon>Alveolata</taxon>
        <taxon>Ciliophora</taxon>
        <taxon>Postciliodesmatophora</taxon>
        <taxon>Heterotrichea</taxon>
        <taxon>Heterotrichida</taxon>
        <taxon>Stentoridae</taxon>
        <taxon>Stentor</taxon>
    </lineage>
</organism>
<dbReference type="InterPro" id="IPR017455">
    <property type="entry name" value="Znf_FYVE-rel"/>
</dbReference>
<dbReference type="InterPro" id="IPR013083">
    <property type="entry name" value="Znf_RING/FYVE/PHD"/>
</dbReference>
<evidence type="ECO:0000313" key="8">
    <source>
        <dbReference type="Proteomes" id="UP000187209"/>
    </source>
</evidence>
<evidence type="ECO:0000259" key="6">
    <source>
        <dbReference type="PROSITE" id="PS50178"/>
    </source>
</evidence>
<proteinExistence type="predicted"/>
<dbReference type="Proteomes" id="UP000187209">
    <property type="component" value="Unassembled WGS sequence"/>
</dbReference>
<reference evidence="7 8" key="1">
    <citation type="submission" date="2016-11" db="EMBL/GenBank/DDBJ databases">
        <title>The macronuclear genome of Stentor coeruleus: a giant cell with tiny introns.</title>
        <authorList>
            <person name="Slabodnick M."/>
            <person name="Ruby J.G."/>
            <person name="Reiff S.B."/>
            <person name="Swart E.C."/>
            <person name="Gosai S."/>
            <person name="Prabakaran S."/>
            <person name="Witkowska E."/>
            <person name="Larue G.E."/>
            <person name="Fisher S."/>
            <person name="Freeman R.M."/>
            <person name="Gunawardena J."/>
            <person name="Chu W."/>
            <person name="Stover N.A."/>
            <person name="Gregory B.D."/>
            <person name="Nowacki M."/>
            <person name="Derisi J."/>
            <person name="Roy S.W."/>
            <person name="Marshall W.F."/>
            <person name="Sood P."/>
        </authorList>
    </citation>
    <scope>NUCLEOTIDE SEQUENCE [LARGE SCALE GENOMIC DNA]</scope>
    <source>
        <strain evidence="7">WM001</strain>
    </source>
</reference>
<dbReference type="Gene3D" id="3.30.40.10">
    <property type="entry name" value="Zinc/RING finger domain, C3HC4 (zinc finger)"/>
    <property type="match status" value="1"/>
</dbReference>
<dbReference type="SUPFAM" id="SSF57903">
    <property type="entry name" value="FYVE/PHD zinc finger"/>
    <property type="match status" value="1"/>
</dbReference>
<evidence type="ECO:0000313" key="7">
    <source>
        <dbReference type="EMBL" id="OMJ93012.1"/>
    </source>
</evidence>
<dbReference type="AlphaFoldDB" id="A0A1R2CVH7"/>
<protein>
    <recommendedName>
        <fullName evidence="6">FYVE-type domain-containing protein</fullName>
    </recommendedName>
</protein>
<dbReference type="PROSITE" id="PS50178">
    <property type="entry name" value="ZF_FYVE"/>
    <property type="match status" value="1"/>
</dbReference>
<comment type="caution">
    <text evidence="7">The sequence shown here is derived from an EMBL/GenBank/DDBJ whole genome shotgun (WGS) entry which is preliminary data.</text>
</comment>
<sequence>MNADRSLESEFKSSFDSTKAIIKIAPFDPDLDRAKYTSMKECIICNSALGKAGIKKHYCKFCYNAVCNACSPFTGPHPESGKEERICNPCYINGLKLAVMDSCIEYIKLKLKTEIEEKEKEIAKRKQLALELEEFQKLPRKKKLKRCLKGKN</sequence>
<evidence type="ECO:0000256" key="5">
    <source>
        <dbReference type="SAM" id="Coils"/>
    </source>
</evidence>
<dbReference type="GO" id="GO:0008270">
    <property type="term" value="F:zinc ion binding"/>
    <property type="evidence" value="ECO:0007669"/>
    <property type="project" value="UniProtKB-KW"/>
</dbReference>
<evidence type="ECO:0000256" key="1">
    <source>
        <dbReference type="ARBA" id="ARBA00022723"/>
    </source>
</evidence>
<accession>A0A1R2CVH7</accession>
<feature type="domain" description="FYVE-type" evidence="6">
    <location>
        <begin position="36"/>
        <end position="91"/>
    </location>
</feature>